<comment type="caution">
    <text evidence="1">The sequence shown here is derived from an EMBL/GenBank/DDBJ whole genome shotgun (WGS) entry which is preliminary data.</text>
</comment>
<name>A0A0F0CMW0_9BACT</name>
<proteinExistence type="predicted"/>
<dbReference type="Proteomes" id="UP000033428">
    <property type="component" value="Unassembled WGS sequence"/>
</dbReference>
<evidence type="ECO:0000313" key="2">
    <source>
        <dbReference type="Proteomes" id="UP000033428"/>
    </source>
</evidence>
<keyword evidence="2" id="KW-1185">Reference proteome</keyword>
<organism evidence="1 2">
    <name type="scientific">Candidatus Omnitrophus magneticus</name>
    <dbReference type="NCBI Taxonomy" id="1609969"/>
    <lineage>
        <taxon>Bacteria</taxon>
        <taxon>Pseudomonadati</taxon>
        <taxon>Candidatus Omnitrophota</taxon>
        <taxon>Candidatus Omnitrophus</taxon>
    </lineage>
</organism>
<evidence type="ECO:0000313" key="1">
    <source>
        <dbReference type="EMBL" id="KJJ83334.1"/>
    </source>
</evidence>
<gene>
    <name evidence="1" type="ORF">OMAG_002790</name>
</gene>
<sequence length="88" mass="10289">MVRENMTAKKARYISVRNGGEETYVENIPVSGRMRDHLPAAKLRLREIQRVMPLGKWSIRIEQVWPEKDARHYQWIDVVTGKLGESVL</sequence>
<accession>A0A0F0CMW0</accession>
<protein>
    <submittedName>
        <fullName evidence="1">Uncharacterized protein</fullName>
    </submittedName>
</protein>
<reference evidence="1 2" key="1">
    <citation type="submission" date="2015-02" db="EMBL/GenBank/DDBJ databases">
        <title>Single-cell genomics of uncultivated deep-branching MTB reveals a conserved set of magnetosome genes.</title>
        <authorList>
            <person name="Kolinko S."/>
            <person name="Richter M."/>
            <person name="Glockner F.O."/>
            <person name="Brachmann A."/>
            <person name="Schuler D."/>
        </authorList>
    </citation>
    <scope>NUCLEOTIDE SEQUENCE [LARGE SCALE GENOMIC DNA]</scope>
    <source>
        <strain evidence="1">SKK-01</strain>
    </source>
</reference>
<dbReference type="AlphaFoldDB" id="A0A0F0CMW0"/>
<dbReference type="EMBL" id="JYNY01000616">
    <property type="protein sequence ID" value="KJJ83334.1"/>
    <property type="molecule type" value="Genomic_DNA"/>
</dbReference>